<evidence type="ECO:0000313" key="3">
    <source>
        <dbReference type="Proteomes" id="UP000824037"/>
    </source>
</evidence>
<name>A0A9D2EEQ7_9MICO</name>
<organism evidence="2 3">
    <name type="scientific">Candidatus Ruania gallistercoris</name>
    <dbReference type="NCBI Taxonomy" id="2838746"/>
    <lineage>
        <taxon>Bacteria</taxon>
        <taxon>Bacillati</taxon>
        <taxon>Actinomycetota</taxon>
        <taxon>Actinomycetes</taxon>
        <taxon>Micrococcales</taxon>
        <taxon>Ruaniaceae</taxon>
        <taxon>Ruania</taxon>
    </lineage>
</organism>
<accession>A0A9D2EEQ7</accession>
<sequence>MTGPFVAVIAAMVAACTLLLALVRRHVPAEGLMPWLRESIRSVRQDQPEDAESTASSAVADPPTRVADLLEMGEDGPAYHQAPDLIEMVGRRRSSH</sequence>
<proteinExistence type="predicted"/>
<reference evidence="2" key="2">
    <citation type="submission" date="2021-04" db="EMBL/GenBank/DDBJ databases">
        <authorList>
            <person name="Gilroy R."/>
        </authorList>
    </citation>
    <scope>NUCLEOTIDE SEQUENCE</scope>
    <source>
        <strain evidence="2">ChiGjej4B4-7305</strain>
    </source>
</reference>
<dbReference type="AlphaFoldDB" id="A0A9D2EEQ7"/>
<dbReference type="EMBL" id="DXBY01000169">
    <property type="protein sequence ID" value="HIZ36108.1"/>
    <property type="molecule type" value="Genomic_DNA"/>
</dbReference>
<dbReference type="Proteomes" id="UP000824037">
    <property type="component" value="Unassembled WGS sequence"/>
</dbReference>
<evidence type="ECO:0000313" key="2">
    <source>
        <dbReference type="EMBL" id="HIZ36108.1"/>
    </source>
</evidence>
<gene>
    <name evidence="2" type="ORF">H9815_10045</name>
</gene>
<feature type="region of interest" description="Disordered" evidence="1">
    <location>
        <begin position="43"/>
        <end position="96"/>
    </location>
</feature>
<protein>
    <submittedName>
        <fullName evidence="2">Uncharacterized protein</fullName>
    </submittedName>
</protein>
<evidence type="ECO:0000256" key="1">
    <source>
        <dbReference type="SAM" id="MobiDB-lite"/>
    </source>
</evidence>
<reference evidence="2" key="1">
    <citation type="journal article" date="2021" name="PeerJ">
        <title>Extensive microbial diversity within the chicken gut microbiome revealed by metagenomics and culture.</title>
        <authorList>
            <person name="Gilroy R."/>
            <person name="Ravi A."/>
            <person name="Getino M."/>
            <person name="Pursley I."/>
            <person name="Horton D.L."/>
            <person name="Alikhan N.F."/>
            <person name="Baker D."/>
            <person name="Gharbi K."/>
            <person name="Hall N."/>
            <person name="Watson M."/>
            <person name="Adriaenssens E.M."/>
            <person name="Foster-Nyarko E."/>
            <person name="Jarju S."/>
            <person name="Secka A."/>
            <person name="Antonio M."/>
            <person name="Oren A."/>
            <person name="Chaudhuri R.R."/>
            <person name="La Ragione R."/>
            <person name="Hildebrand F."/>
            <person name="Pallen M.J."/>
        </authorList>
    </citation>
    <scope>NUCLEOTIDE SEQUENCE</scope>
    <source>
        <strain evidence="2">ChiGjej4B4-7305</strain>
    </source>
</reference>
<comment type="caution">
    <text evidence="2">The sequence shown here is derived from an EMBL/GenBank/DDBJ whole genome shotgun (WGS) entry which is preliminary data.</text>
</comment>